<keyword evidence="1" id="KW-0479">Metal-binding</keyword>
<sequence>MRCNKIKNKGTNEIYIYFDHPISVPEVVDEEMQAEEIIISDSSSSGDGYETTEDEPYKPPPPKYEETHSSDDSEVHKRKERLKKKKKKMVSPRKRGSQGRAGEVKSGPAGEVKDGPNGEVKSGPNRDLSKDGPIKNRDKPGPSKGSPCYSPKTAKKRASKRYSGRRRKHILMDRKTGAEGAVVDGPEAGGGVKARHGLVGNTMSSSSDIVGEELDLDYDKPYEYESEAFNSLVFDDDENKTTFDAFNEETEYGEVEFKVGQTFITIESFKNALNDYFVYKGKDVMYLKNEKKRVKTLVNKHNCARDFGSNLASREWVTSKLVKTLLTQPELKPKQASDYMIEEYNVHLSEKMISRGLKVTREIVIGNEQAQYGKLCDYLMELHRSNPGSTTIIDVIPHPESLPLFDKLYISSDACKRGLKTGCRPLIGLDECFLKDYYGGQLLSAVGQDANNHFFVIAYAVVPYECKDTWGWFLSILKKDLGDCTELGLNFISDQRKAYFSHGPKVDNITNDICEVWNAKIVEHRVKPILTMCEGLRCYIMRKLATHKKKLEAHIGPLALVQHKKLDQFIKPKSHKWRAIWAGDSERVLFEVHSQNHKVVVNLHKRTCTCNVWQLTGMPCRHAVAALAKMGLKAEDFMHKWLTMESIRATYSHCIKPVNSEEYWTPTNSPRPLPPTIKRAAHRPKMKRRADPVEREMSTTKAKTFVVTCSKCGQTGHYYKTCPNTTQDPNWKPMTKKERRAQKKTTTHKSSTDPATNTAPTPNTDQAARENSNDNPPTFREKQ</sequence>
<feature type="region of interest" description="Disordered" evidence="5">
    <location>
        <begin position="35"/>
        <end position="168"/>
    </location>
</feature>
<feature type="compositionally biased region" description="Low complexity" evidence="5">
    <location>
        <begin position="752"/>
        <end position="765"/>
    </location>
</feature>
<dbReference type="EMBL" id="SDMP01000006">
    <property type="protein sequence ID" value="RYR51794.1"/>
    <property type="molecule type" value="Genomic_DNA"/>
</dbReference>
<dbReference type="STRING" id="3818.A0A445CLJ2"/>
<feature type="domain" description="SWIM-type" evidence="7">
    <location>
        <begin position="597"/>
        <end position="631"/>
    </location>
</feature>
<feature type="compositionally biased region" description="Basic residues" evidence="5">
    <location>
        <begin position="153"/>
        <end position="168"/>
    </location>
</feature>
<feature type="compositionally biased region" description="Basic residues" evidence="5">
    <location>
        <begin position="737"/>
        <end position="747"/>
    </location>
</feature>
<evidence type="ECO:0000313" key="8">
    <source>
        <dbReference type="EMBL" id="RYR51794.1"/>
    </source>
</evidence>
<dbReference type="SMART" id="SM00343">
    <property type="entry name" value="ZnF_C2HC"/>
    <property type="match status" value="1"/>
</dbReference>
<keyword evidence="3" id="KW-0862">Zinc</keyword>
<evidence type="ECO:0000256" key="2">
    <source>
        <dbReference type="ARBA" id="ARBA00022771"/>
    </source>
</evidence>
<gene>
    <name evidence="8" type="ORF">Ahy_A06g026767</name>
</gene>
<feature type="domain" description="CCHC-type" evidence="6">
    <location>
        <begin position="709"/>
        <end position="724"/>
    </location>
</feature>
<dbReference type="Pfam" id="PF10551">
    <property type="entry name" value="MULE"/>
    <property type="match status" value="1"/>
</dbReference>
<dbReference type="Gene3D" id="4.10.60.10">
    <property type="entry name" value="Zinc finger, CCHC-type"/>
    <property type="match status" value="1"/>
</dbReference>
<dbReference type="GO" id="GO:0003676">
    <property type="term" value="F:nucleic acid binding"/>
    <property type="evidence" value="ECO:0007669"/>
    <property type="project" value="InterPro"/>
</dbReference>
<accession>A0A445CLJ2</accession>
<evidence type="ECO:0000256" key="1">
    <source>
        <dbReference type="ARBA" id="ARBA00022723"/>
    </source>
</evidence>
<evidence type="ECO:0000259" key="7">
    <source>
        <dbReference type="PROSITE" id="PS50966"/>
    </source>
</evidence>
<dbReference type="PROSITE" id="PS50966">
    <property type="entry name" value="ZF_SWIM"/>
    <property type="match status" value="1"/>
</dbReference>
<name>A0A445CLJ2_ARAHY</name>
<dbReference type="SMART" id="SM00575">
    <property type="entry name" value="ZnF_PMZ"/>
    <property type="match status" value="1"/>
</dbReference>
<evidence type="ECO:0000256" key="5">
    <source>
        <dbReference type="SAM" id="MobiDB-lite"/>
    </source>
</evidence>
<evidence type="ECO:0000313" key="9">
    <source>
        <dbReference type="Proteomes" id="UP000289738"/>
    </source>
</evidence>
<dbReference type="AlphaFoldDB" id="A0A445CLJ2"/>
<dbReference type="PANTHER" id="PTHR31973:SF187">
    <property type="entry name" value="MUTATOR TRANSPOSASE MUDRA PROTEIN"/>
    <property type="match status" value="1"/>
</dbReference>
<dbReference type="InterPro" id="IPR006564">
    <property type="entry name" value="Znf_PMZ"/>
</dbReference>
<dbReference type="SUPFAM" id="SSF57756">
    <property type="entry name" value="Retrovirus zinc finger-like domains"/>
    <property type="match status" value="1"/>
</dbReference>
<dbReference type="Pfam" id="PF04434">
    <property type="entry name" value="SWIM"/>
    <property type="match status" value="1"/>
</dbReference>
<evidence type="ECO:0008006" key="10">
    <source>
        <dbReference type="Google" id="ProtNLM"/>
    </source>
</evidence>
<feature type="compositionally biased region" description="Low complexity" evidence="5">
    <location>
        <begin position="37"/>
        <end position="49"/>
    </location>
</feature>
<protein>
    <recommendedName>
        <fullName evidence="10">SWIM-type domain-containing protein</fullName>
    </recommendedName>
</protein>
<proteinExistence type="predicted"/>
<dbReference type="InterPro" id="IPR018289">
    <property type="entry name" value="MULE_transposase_dom"/>
</dbReference>
<dbReference type="PROSITE" id="PS50158">
    <property type="entry name" value="ZF_CCHC"/>
    <property type="match status" value="1"/>
</dbReference>
<dbReference type="InterPro" id="IPR036875">
    <property type="entry name" value="Znf_CCHC_sf"/>
</dbReference>
<feature type="compositionally biased region" description="Basic and acidic residues" evidence="5">
    <location>
        <begin position="127"/>
        <end position="141"/>
    </location>
</feature>
<dbReference type="InterPro" id="IPR001878">
    <property type="entry name" value="Znf_CCHC"/>
</dbReference>
<dbReference type="PANTHER" id="PTHR31973">
    <property type="entry name" value="POLYPROTEIN, PUTATIVE-RELATED"/>
    <property type="match status" value="1"/>
</dbReference>
<comment type="caution">
    <text evidence="8">The sequence shown here is derived from an EMBL/GenBank/DDBJ whole genome shotgun (WGS) entry which is preliminary data.</text>
</comment>
<feature type="compositionally biased region" description="Basic residues" evidence="5">
    <location>
        <begin position="78"/>
        <end position="97"/>
    </location>
</feature>
<dbReference type="GO" id="GO:0008270">
    <property type="term" value="F:zinc ion binding"/>
    <property type="evidence" value="ECO:0007669"/>
    <property type="project" value="UniProtKB-KW"/>
</dbReference>
<dbReference type="Proteomes" id="UP000289738">
    <property type="component" value="Chromosome A06"/>
</dbReference>
<dbReference type="InterPro" id="IPR007527">
    <property type="entry name" value="Znf_SWIM"/>
</dbReference>
<reference evidence="8 9" key="1">
    <citation type="submission" date="2019-01" db="EMBL/GenBank/DDBJ databases">
        <title>Sequencing of cultivated peanut Arachis hypogaea provides insights into genome evolution and oil improvement.</title>
        <authorList>
            <person name="Chen X."/>
        </authorList>
    </citation>
    <scope>NUCLEOTIDE SEQUENCE [LARGE SCALE GENOMIC DNA]</scope>
    <source>
        <strain evidence="9">cv. Fuhuasheng</strain>
        <tissue evidence="8">Leaves</tissue>
    </source>
</reference>
<evidence type="ECO:0000259" key="6">
    <source>
        <dbReference type="PROSITE" id="PS50158"/>
    </source>
</evidence>
<keyword evidence="2 4" id="KW-0863">Zinc-finger</keyword>
<feature type="compositionally biased region" description="Basic and acidic residues" evidence="5">
    <location>
        <begin position="689"/>
        <end position="698"/>
    </location>
</feature>
<keyword evidence="9" id="KW-1185">Reference proteome</keyword>
<feature type="region of interest" description="Disordered" evidence="5">
    <location>
        <begin position="665"/>
        <end position="699"/>
    </location>
</feature>
<evidence type="ECO:0000256" key="3">
    <source>
        <dbReference type="ARBA" id="ARBA00022833"/>
    </source>
</evidence>
<feature type="compositionally biased region" description="Basic and acidic residues" evidence="5">
    <location>
        <begin position="63"/>
        <end position="77"/>
    </location>
</feature>
<feature type="compositionally biased region" description="Basic residues" evidence="5">
    <location>
        <begin position="679"/>
        <end position="688"/>
    </location>
</feature>
<organism evidence="8 9">
    <name type="scientific">Arachis hypogaea</name>
    <name type="common">Peanut</name>
    <dbReference type="NCBI Taxonomy" id="3818"/>
    <lineage>
        <taxon>Eukaryota</taxon>
        <taxon>Viridiplantae</taxon>
        <taxon>Streptophyta</taxon>
        <taxon>Embryophyta</taxon>
        <taxon>Tracheophyta</taxon>
        <taxon>Spermatophyta</taxon>
        <taxon>Magnoliopsida</taxon>
        <taxon>eudicotyledons</taxon>
        <taxon>Gunneridae</taxon>
        <taxon>Pentapetalae</taxon>
        <taxon>rosids</taxon>
        <taxon>fabids</taxon>
        <taxon>Fabales</taxon>
        <taxon>Fabaceae</taxon>
        <taxon>Papilionoideae</taxon>
        <taxon>50 kb inversion clade</taxon>
        <taxon>dalbergioids sensu lato</taxon>
        <taxon>Dalbergieae</taxon>
        <taxon>Pterocarpus clade</taxon>
        <taxon>Arachis</taxon>
    </lineage>
</organism>
<evidence type="ECO:0000256" key="4">
    <source>
        <dbReference type="PROSITE-ProRule" id="PRU00047"/>
    </source>
</evidence>
<feature type="region of interest" description="Disordered" evidence="5">
    <location>
        <begin position="720"/>
        <end position="783"/>
    </location>
</feature>